<gene>
    <name evidence="1" type="ORF">AAHA92_19986</name>
</gene>
<dbReference type="Proteomes" id="UP001567538">
    <property type="component" value="Unassembled WGS sequence"/>
</dbReference>
<reference evidence="1 2" key="1">
    <citation type="submission" date="2024-06" db="EMBL/GenBank/DDBJ databases">
        <title>A chromosome level genome sequence of Diviner's sage (Salvia divinorum).</title>
        <authorList>
            <person name="Ford S.A."/>
            <person name="Ro D.-K."/>
            <person name="Ness R.W."/>
            <person name="Phillips M.A."/>
        </authorList>
    </citation>
    <scope>NUCLEOTIDE SEQUENCE [LARGE SCALE GENOMIC DNA]</scope>
    <source>
        <strain evidence="1">SAF-2024a</strain>
        <tissue evidence="1">Leaf</tissue>
    </source>
</reference>
<accession>A0ABD1GG90</accession>
<dbReference type="EC" id="2.1.1.79" evidence="1"/>
<keyword evidence="1" id="KW-0808">Transferase</keyword>
<organism evidence="1 2">
    <name type="scientific">Salvia divinorum</name>
    <name type="common">Maria pastora</name>
    <name type="synonym">Diviner's sage</name>
    <dbReference type="NCBI Taxonomy" id="28513"/>
    <lineage>
        <taxon>Eukaryota</taxon>
        <taxon>Viridiplantae</taxon>
        <taxon>Streptophyta</taxon>
        <taxon>Embryophyta</taxon>
        <taxon>Tracheophyta</taxon>
        <taxon>Spermatophyta</taxon>
        <taxon>Magnoliopsida</taxon>
        <taxon>eudicotyledons</taxon>
        <taxon>Gunneridae</taxon>
        <taxon>Pentapetalae</taxon>
        <taxon>asterids</taxon>
        <taxon>lamiids</taxon>
        <taxon>Lamiales</taxon>
        <taxon>Lamiaceae</taxon>
        <taxon>Nepetoideae</taxon>
        <taxon>Mentheae</taxon>
        <taxon>Salviinae</taxon>
        <taxon>Salvia</taxon>
        <taxon>Salvia subgen. Calosphace</taxon>
    </lineage>
</organism>
<keyword evidence="1" id="KW-0489">Methyltransferase</keyword>
<name>A0ABD1GG90_SALDI</name>
<comment type="caution">
    <text evidence="1">The sequence shown here is derived from an EMBL/GenBank/DDBJ whole genome shotgun (WGS) entry which is preliminary data.</text>
</comment>
<proteinExistence type="predicted"/>
<dbReference type="GO" id="GO:0032259">
    <property type="term" value="P:methylation"/>
    <property type="evidence" value="ECO:0007669"/>
    <property type="project" value="UniProtKB-KW"/>
</dbReference>
<keyword evidence="2" id="KW-1185">Reference proteome</keyword>
<dbReference type="AlphaFoldDB" id="A0ABD1GG90"/>
<evidence type="ECO:0000313" key="1">
    <source>
        <dbReference type="EMBL" id="KAL1542957.1"/>
    </source>
</evidence>
<protein>
    <submittedName>
        <fullName evidence="1">Cyclopropane-fatty-acyl-phospholipid synthase</fullName>
        <ecNumber evidence="1">2.1.1.79</ecNumber>
    </submittedName>
</protein>
<dbReference type="GO" id="GO:0008825">
    <property type="term" value="F:cyclopropane-fatty-acyl-phospholipid synthase activity"/>
    <property type="evidence" value="ECO:0007669"/>
    <property type="project" value="UniProtKB-EC"/>
</dbReference>
<evidence type="ECO:0000313" key="2">
    <source>
        <dbReference type="Proteomes" id="UP001567538"/>
    </source>
</evidence>
<dbReference type="EMBL" id="JBEAFC010000008">
    <property type="protein sequence ID" value="KAL1542957.1"/>
    <property type="molecule type" value="Genomic_DNA"/>
</dbReference>
<sequence>MEFIVALCILGMRTTPTSDSRLLPSPVVQAQNIEAQRTRPQHHRFKPIKFNIFIDYSSAGFKYCNVGDYQTVFTRPGDVAAFGSVPYNSVRSDFS</sequence>